<proteinExistence type="predicted"/>
<dbReference type="EMBL" id="LUUK01000052">
    <property type="protein sequence ID" value="OAI24034.1"/>
    <property type="molecule type" value="Genomic_DNA"/>
</dbReference>
<dbReference type="Pfam" id="PF11454">
    <property type="entry name" value="DUF3016"/>
    <property type="match status" value="1"/>
</dbReference>
<evidence type="ECO:0000313" key="1">
    <source>
        <dbReference type="EMBL" id="OAI24034.1"/>
    </source>
</evidence>
<comment type="caution">
    <text evidence="1">The sequence shown here is derived from an EMBL/GenBank/DDBJ whole genome shotgun (WGS) entry which is preliminary data.</text>
</comment>
<protein>
    <recommendedName>
        <fullName evidence="3">DUF3016 domain-containing protein</fullName>
    </recommendedName>
</protein>
<dbReference type="AlphaFoldDB" id="A0A177P2D8"/>
<evidence type="ECO:0008006" key="3">
    <source>
        <dbReference type="Google" id="ProtNLM"/>
    </source>
</evidence>
<evidence type="ECO:0000313" key="2">
    <source>
        <dbReference type="Proteomes" id="UP000077628"/>
    </source>
</evidence>
<organism evidence="1 2">
    <name type="scientific">Methylomonas koyamae</name>
    <dbReference type="NCBI Taxonomy" id="702114"/>
    <lineage>
        <taxon>Bacteria</taxon>
        <taxon>Pseudomonadati</taxon>
        <taxon>Pseudomonadota</taxon>
        <taxon>Gammaproteobacteria</taxon>
        <taxon>Methylococcales</taxon>
        <taxon>Methylococcaceae</taxon>
        <taxon>Methylomonas</taxon>
    </lineage>
</organism>
<dbReference type="Proteomes" id="UP000077628">
    <property type="component" value="Unassembled WGS sequence"/>
</dbReference>
<sequence>MLVMAQAACADISIRFENVEHYTDLALSGAATPRVQADLLQQFEAHFRKLAGQYLPAGDSLDLAVEDIDMAGAFEPWQTPNATNTRFIRDLYYPRIKLNYRWYGPDGQIKAEKQEQISDLNYLMLQDSARYPNNDPLRYEKAMLDRWFADSFGKR</sequence>
<reference evidence="2" key="1">
    <citation type="submission" date="2016-03" db="EMBL/GenBank/DDBJ databases">
        <authorList>
            <person name="Heylen K."/>
            <person name="De Vos P."/>
            <person name="Vekeman B."/>
        </authorList>
    </citation>
    <scope>NUCLEOTIDE SEQUENCE [LARGE SCALE GENOMIC DNA]</scope>
    <source>
        <strain evidence="2">R-45383</strain>
    </source>
</reference>
<dbReference type="STRING" id="702114.A1355_20930"/>
<name>A0A177P2D8_9GAMM</name>
<accession>A0A177P2D8</accession>
<gene>
    <name evidence="1" type="ORF">A1355_20930</name>
</gene>
<dbReference type="InterPro" id="IPR021557">
    <property type="entry name" value="DUF3016"/>
</dbReference>
<keyword evidence="2" id="KW-1185">Reference proteome</keyword>